<dbReference type="EMBL" id="MJAT01000039">
    <property type="protein sequence ID" value="OEH84256.1"/>
    <property type="molecule type" value="Genomic_DNA"/>
</dbReference>
<feature type="compositionally biased region" description="Low complexity" evidence="1">
    <location>
        <begin position="96"/>
        <end position="112"/>
    </location>
</feature>
<dbReference type="RefSeq" id="WP_069703239.1">
    <property type="nucleotide sequence ID" value="NZ_MJAT01000039.1"/>
</dbReference>
<feature type="region of interest" description="Disordered" evidence="1">
    <location>
        <begin position="79"/>
        <end position="112"/>
    </location>
</feature>
<dbReference type="Proteomes" id="UP000095255">
    <property type="component" value="Unassembled WGS sequence"/>
</dbReference>
<dbReference type="OrthoDB" id="64646at2"/>
<accession>A0A1E5L2C0</accession>
<evidence type="ECO:0000256" key="1">
    <source>
        <dbReference type="SAM" id="MobiDB-lite"/>
    </source>
</evidence>
<keyword evidence="4" id="KW-1185">Reference proteome</keyword>
<dbReference type="Pfam" id="PF13490">
    <property type="entry name" value="zf-HC2"/>
    <property type="match status" value="1"/>
</dbReference>
<organism evidence="3 4">
    <name type="scientific">Desulfuribacillus stibiiarsenatis</name>
    <dbReference type="NCBI Taxonomy" id="1390249"/>
    <lineage>
        <taxon>Bacteria</taxon>
        <taxon>Bacillati</taxon>
        <taxon>Bacillota</taxon>
        <taxon>Desulfuribacillia</taxon>
        <taxon>Desulfuribacillales</taxon>
        <taxon>Desulfuribacillaceae</taxon>
        <taxon>Desulfuribacillus</taxon>
    </lineage>
</organism>
<gene>
    <name evidence="3" type="ORF">BHU72_10600</name>
</gene>
<dbReference type="InterPro" id="IPR027383">
    <property type="entry name" value="Znf_put"/>
</dbReference>
<evidence type="ECO:0000313" key="4">
    <source>
        <dbReference type="Proteomes" id="UP000095255"/>
    </source>
</evidence>
<feature type="domain" description="Putative zinc-finger" evidence="2">
    <location>
        <begin position="7"/>
        <end position="39"/>
    </location>
</feature>
<feature type="compositionally biased region" description="Polar residues" evidence="1">
    <location>
        <begin position="80"/>
        <end position="95"/>
    </location>
</feature>
<dbReference type="AlphaFoldDB" id="A0A1E5L2C0"/>
<protein>
    <recommendedName>
        <fullName evidence="2">Putative zinc-finger domain-containing protein</fullName>
    </recommendedName>
</protein>
<comment type="caution">
    <text evidence="3">The sequence shown here is derived from an EMBL/GenBank/DDBJ whole genome shotgun (WGS) entry which is preliminary data.</text>
</comment>
<evidence type="ECO:0000313" key="3">
    <source>
        <dbReference type="EMBL" id="OEH84256.1"/>
    </source>
</evidence>
<proteinExistence type="predicted"/>
<dbReference type="STRING" id="1390249.BHU72_10600"/>
<sequence length="170" mass="19604">MDYYCIGVQEQLSAYIDKKVSNIEKTLINNHLKTCPDCRYVLNQLKLVDWNLRNEDEIEIPAIELEMLRKSTIDAEMSTPEKNSITKTNTNQSNRTTHTFNGNKNKNKKQNTMQKTTFATVYEIQQRNIRKATMFTEFIPGLNKSGQLVQYTGKKIKDSIFSRISKSIGG</sequence>
<evidence type="ECO:0000259" key="2">
    <source>
        <dbReference type="Pfam" id="PF13490"/>
    </source>
</evidence>
<name>A0A1E5L2C0_9FIRM</name>
<reference evidence="3 4" key="1">
    <citation type="submission" date="2016-09" db="EMBL/GenBank/DDBJ databases">
        <title>Desulfuribacillus arsenicus sp. nov., an obligately anaerobic, dissimilatory arsenic- and antimonate-reducing bacterium isolated from anoxic sediments.</title>
        <authorList>
            <person name="Abin C.A."/>
            <person name="Hollibaugh J.T."/>
        </authorList>
    </citation>
    <scope>NUCLEOTIDE SEQUENCE [LARGE SCALE GENOMIC DNA]</scope>
    <source>
        <strain evidence="3 4">MLFW-2</strain>
    </source>
</reference>